<dbReference type="OrthoDB" id="194599at2"/>
<dbReference type="AlphaFoldDB" id="A0A2U2BWZ6"/>
<gene>
    <name evidence="5" type="ORF">DDZ18_02520</name>
</gene>
<evidence type="ECO:0000256" key="1">
    <source>
        <dbReference type="ARBA" id="ARBA00023015"/>
    </source>
</evidence>
<dbReference type="RefSeq" id="WP_109251774.1">
    <property type="nucleotide sequence ID" value="NZ_QEXV01000001.1"/>
</dbReference>
<accession>A0A2U2BWZ6</accession>
<dbReference type="InterPro" id="IPR001845">
    <property type="entry name" value="HTH_ArsR_DNA-bd_dom"/>
</dbReference>
<dbReference type="PANTHER" id="PTHR33154">
    <property type="entry name" value="TRANSCRIPTIONAL REGULATOR, ARSR FAMILY"/>
    <property type="match status" value="1"/>
</dbReference>
<dbReference type="NCBIfam" id="NF033788">
    <property type="entry name" value="HTH_metalloreg"/>
    <property type="match status" value="1"/>
</dbReference>
<reference evidence="6" key="1">
    <citation type="submission" date="2018-05" db="EMBL/GenBank/DDBJ databases">
        <authorList>
            <person name="Liu B.-T."/>
        </authorList>
    </citation>
    <scope>NUCLEOTIDE SEQUENCE [LARGE SCALE GENOMIC DNA]</scope>
    <source>
        <strain evidence="6">WD6-1</strain>
    </source>
</reference>
<dbReference type="Proteomes" id="UP000245168">
    <property type="component" value="Unassembled WGS sequence"/>
</dbReference>
<dbReference type="SUPFAM" id="SSF46785">
    <property type="entry name" value="Winged helix' DNA-binding domain"/>
    <property type="match status" value="1"/>
</dbReference>
<dbReference type="InterPro" id="IPR036388">
    <property type="entry name" value="WH-like_DNA-bd_sf"/>
</dbReference>
<dbReference type="GO" id="GO:0003700">
    <property type="term" value="F:DNA-binding transcription factor activity"/>
    <property type="evidence" value="ECO:0007669"/>
    <property type="project" value="InterPro"/>
</dbReference>
<dbReference type="GO" id="GO:0003677">
    <property type="term" value="F:DNA binding"/>
    <property type="evidence" value="ECO:0007669"/>
    <property type="project" value="UniProtKB-KW"/>
</dbReference>
<dbReference type="SMART" id="SM00418">
    <property type="entry name" value="HTH_ARSR"/>
    <property type="match status" value="1"/>
</dbReference>
<keyword evidence="3" id="KW-0804">Transcription</keyword>
<dbReference type="PRINTS" id="PR00778">
    <property type="entry name" value="HTHARSR"/>
</dbReference>
<evidence type="ECO:0000256" key="3">
    <source>
        <dbReference type="ARBA" id="ARBA00023163"/>
    </source>
</evidence>
<dbReference type="CDD" id="cd00090">
    <property type="entry name" value="HTH_ARSR"/>
    <property type="match status" value="1"/>
</dbReference>
<dbReference type="PANTHER" id="PTHR33154:SF28">
    <property type="entry name" value="HTH-TYPE TRANSCRIPTIONAL REGULATOR YGAV-RELATED"/>
    <property type="match status" value="1"/>
</dbReference>
<evidence type="ECO:0000313" key="6">
    <source>
        <dbReference type="Proteomes" id="UP000245168"/>
    </source>
</evidence>
<keyword evidence="6" id="KW-1185">Reference proteome</keyword>
<proteinExistence type="predicted"/>
<dbReference type="Pfam" id="PF01022">
    <property type="entry name" value="HTH_5"/>
    <property type="match status" value="1"/>
</dbReference>
<dbReference type="InterPro" id="IPR036390">
    <property type="entry name" value="WH_DNA-bd_sf"/>
</dbReference>
<name>A0A2U2BWZ6_9PROT</name>
<dbReference type="InterPro" id="IPR051081">
    <property type="entry name" value="HTH_MetalResp_TranReg"/>
</dbReference>
<dbReference type="InterPro" id="IPR011991">
    <property type="entry name" value="ArsR-like_HTH"/>
</dbReference>
<evidence type="ECO:0000259" key="4">
    <source>
        <dbReference type="PROSITE" id="PS50987"/>
    </source>
</evidence>
<comment type="caution">
    <text evidence="5">The sequence shown here is derived from an EMBL/GenBank/DDBJ whole genome shotgun (WGS) entry which is preliminary data.</text>
</comment>
<evidence type="ECO:0000313" key="5">
    <source>
        <dbReference type="EMBL" id="PWE18499.1"/>
    </source>
</evidence>
<dbReference type="PROSITE" id="PS50987">
    <property type="entry name" value="HTH_ARSR_2"/>
    <property type="match status" value="1"/>
</dbReference>
<keyword evidence="1" id="KW-0805">Transcription regulation</keyword>
<protein>
    <submittedName>
        <fullName evidence="5">Transcriptional regulator</fullName>
    </submittedName>
</protein>
<keyword evidence="2" id="KW-0238">DNA-binding</keyword>
<sequence length="109" mass="12061">MSQIKDPQLAELQAQAGEAARFLKQIANEKRLLILCRLASGEATVSELCEVADLSQSAMSQHLSRMRAEGLVDGRREGLQVFYRLADERCLGMLRHLRAQFCTAAEGIA</sequence>
<dbReference type="Gene3D" id="1.10.10.10">
    <property type="entry name" value="Winged helix-like DNA-binding domain superfamily/Winged helix DNA-binding domain"/>
    <property type="match status" value="1"/>
</dbReference>
<organism evidence="5 6">
    <name type="scientific">Marinicauda salina</name>
    <dbReference type="NCBI Taxonomy" id="2135793"/>
    <lineage>
        <taxon>Bacteria</taxon>
        <taxon>Pseudomonadati</taxon>
        <taxon>Pseudomonadota</taxon>
        <taxon>Alphaproteobacteria</taxon>
        <taxon>Maricaulales</taxon>
        <taxon>Maricaulaceae</taxon>
        <taxon>Marinicauda</taxon>
    </lineage>
</organism>
<evidence type="ECO:0000256" key="2">
    <source>
        <dbReference type="ARBA" id="ARBA00023125"/>
    </source>
</evidence>
<feature type="domain" description="HTH arsR-type" evidence="4">
    <location>
        <begin position="12"/>
        <end position="105"/>
    </location>
</feature>
<dbReference type="EMBL" id="QEXV01000001">
    <property type="protein sequence ID" value="PWE18499.1"/>
    <property type="molecule type" value="Genomic_DNA"/>
</dbReference>